<dbReference type="RefSeq" id="WP_030431758.1">
    <property type="nucleotide sequence ID" value="NZ_JOEF01000021.1"/>
</dbReference>
<dbReference type="Proteomes" id="UP000183376">
    <property type="component" value="Chromosome I"/>
</dbReference>
<name>A0A1G9UV84_ALLAB</name>
<dbReference type="eggNOG" id="COG0596">
    <property type="taxonomic scope" value="Bacteria"/>
</dbReference>
<evidence type="ECO:0008006" key="5">
    <source>
        <dbReference type="Google" id="ProtNLM"/>
    </source>
</evidence>
<reference evidence="3 4" key="1">
    <citation type="submission" date="2016-10" db="EMBL/GenBank/DDBJ databases">
        <authorList>
            <person name="de Groot N.N."/>
        </authorList>
    </citation>
    <scope>NUCLEOTIDE SEQUENCE [LARGE SCALE GENOMIC DNA]</scope>
    <source>
        <strain evidence="3 4">DSM 44149</strain>
    </source>
</reference>
<accession>A0A1G9UV84</accession>
<dbReference type="GO" id="GO:0004301">
    <property type="term" value="F:epoxide hydrolase activity"/>
    <property type="evidence" value="ECO:0007669"/>
    <property type="project" value="TreeGrafter"/>
</dbReference>
<dbReference type="EMBL" id="LT629701">
    <property type="protein sequence ID" value="SDM63861.1"/>
    <property type="molecule type" value="Genomic_DNA"/>
</dbReference>
<keyword evidence="2" id="KW-0378">Hydrolase</keyword>
<organism evidence="3 4">
    <name type="scientific">Allokutzneria albata</name>
    <name type="common">Kibdelosporangium albatum</name>
    <dbReference type="NCBI Taxonomy" id="211114"/>
    <lineage>
        <taxon>Bacteria</taxon>
        <taxon>Bacillati</taxon>
        <taxon>Actinomycetota</taxon>
        <taxon>Actinomycetes</taxon>
        <taxon>Pseudonocardiales</taxon>
        <taxon>Pseudonocardiaceae</taxon>
        <taxon>Allokutzneria</taxon>
    </lineage>
</organism>
<dbReference type="GO" id="GO:0097176">
    <property type="term" value="P:epoxide metabolic process"/>
    <property type="evidence" value="ECO:0007669"/>
    <property type="project" value="TreeGrafter"/>
</dbReference>
<gene>
    <name evidence="3" type="ORF">SAMN04489726_2651</name>
</gene>
<dbReference type="AlphaFoldDB" id="A0A1G9UV84"/>
<dbReference type="SUPFAM" id="SSF53474">
    <property type="entry name" value="alpha/beta-Hydrolases"/>
    <property type="match status" value="1"/>
</dbReference>
<comment type="similarity">
    <text evidence="1">Belongs to the peptidase S33 family.</text>
</comment>
<protein>
    <recommendedName>
        <fullName evidence="5">Epoxide hydrolase</fullName>
    </recommendedName>
</protein>
<dbReference type="STRING" id="211114.SAMN04489726_2651"/>
<dbReference type="PANTHER" id="PTHR21661:SF35">
    <property type="entry name" value="EPOXIDE HYDROLASE"/>
    <property type="match status" value="1"/>
</dbReference>
<evidence type="ECO:0000256" key="2">
    <source>
        <dbReference type="ARBA" id="ARBA00022801"/>
    </source>
</evidence>
<evidence type="ECO:0000256" key="1">
    <source>
        <dbReference type="ARBA" id="ARBA00010088"/>
    </source>
</evidence>
<dbReference type="Gene3D" id="3.40.50.1820">
    <property type="entry name" value="alpha/beta hydrolase"/>
    <property type="match status" value="1"/>
</dbReference>
<dbReference type="InterPro" id="IPR029058">
    <property type="entry name" value="AB_hydrolase_fold"/>
</dbReference>
<evidence type="ECO:0000313" key="3">
    <source>
        <dbReference type="EMBL" id="SDM63861.1"/>
    </source>
</evidence>
<evidence type="ECO:0000313" key="4">
    <source>
        <dbReference type="Proteomes" id="UP000183376"/>
    </source>
</evidence>
<sequence>MRCGLAQGGVVQAQQPQTLAHTLADSPVGLLGWNAQAMHEHGLDNDAILTTVAVGVARFPGDLPSIRVFSEHHHNIVSWNEYDRGGHYAAQDAPDLLAHDIREFFTAVRSVPSNRQ</sequence>
<dbReference type="PANTHER" id="PTHR21661">
    <property type="entry name" value="EPOXIDE HYDROLASE 1-RELATED"/>
    <property type="match status" value="1"/>
</dbReference>
<proteinExistence type="inferred from homology"/>
<keyword evidence="4" id="KW-1185">Reference proteome</keyword>